<dbReference type="InterPro" id="IPR018530">
    <property type="entry name" value="SiaC"/>
</dbReference>
<protein>
    <submittedName>
        <fullName evidence="2">DUF1987 domain-containing protein</fullName>
    </submittedName>
</protein>
<evidence type="ECO:0000313" key="2">
    <source>
        <dbReference type="EMBL" id="NMM44849.1"/>
    </source>
</evidence>
<keyword evidence="3" id="KW-1185">Reference proteome</keyword>
<feature type="domain" description="SiaC family regulatory phosphoprotein" evidence="1">
    <location>
        <begin position="6"/>
        <end position="125"/>
    </location>
</feature>
<dbReference type="AlphaFoldDB" id="A0A7Y0E097"/>
<evidence type="ECO:0000259" key="1">
    <source>
        <dbReference type="Pfam" id="PF09345"/>
    </source>
</evidence>
<evidence type="ECO:0000313" key="3">
    <source>
        <dbReference type="Proteomes" id="UP000539372"/>
    </source>
</evidence>
<reference evidence="2 3" key="1">
    <citation type="submission" date="2020-04" db="EMBL/GenBank/DDBJ databases">
        <title>Rhodospirillaceae bacterium KN72 isolated from deep sea.</title>
        <authorList>
            <person name="Zhang D.-C."/>
        </authorList>
    </citation>
    <scope>NUCLEOTIDE SEQUENCE [LARGE SCALE GENOMIC DNA]</scope>
    <source>
        <strain evidence="2 3">KN72</strain>
    </source>
</reference>
<dbReference type="Pfam" id="PF09345">
    <property type="entry name" value="SiaC"/>
    <property type="match status" value="1"/>
</dbReference>
<name>A0A7Y0E097_9PROT</name>
<gene>
    <name evidence="2" type="ORF">HH303_10205</name>
</gene>
<sequence length="127" mass="14170">MERISIQGTRSSPEVDCDPATKTLRLEGESYPENTFDFYKPLVAWLEDVLAENDGGSDPVTLDVALAYLNTGSIKSLMDMLDRMDEAHEAGTAVAVVWRCDAENERVVELAEELLEDLSLPYEIKTE</sequence>
<proteinExistence type="predicted"/>
<accession>A0A7Y0E097</accession>
<dbReference type="Proteomes" id="UP000539372">
    <property type="component" value="Unassembled WGS sequence"/>
</dbReference>
<organism evidence="2 3">
    <name type="scientific">Pacificispira spongiicola</name>
    <dbReference type="NCBI Taxonomy" id="2729598"/>
    <lineage>
        <taxon>Bacteria</taxon>
        <taxon>Pseudomonadati</taxon>
        <taxon>Pseudomonadota</taxon>
        <taxon>Alphaproteobacteria</taxon>
        <taxon>Rhodospirillales</taxon>
        <taxon>Rhodospirillaceae</taxon>
        <taxon>Pacificispira</taxon>
    </lineage>
</organism>
<comment type="caution">
    <text evidence="2">The sequence shown here is derived from an EMBL/GenBank/DDBJ whole genome shotgun (WGS) entry which is preliminary data.</text>
</comment>
<dbReference type="EMBL" id="JABBNT010000003">
    <property type="protein sequence ID" value="NMM44849.1"/>
    <property type="molecule type" value="Genomic_DNA"/>
</dbReference>